<dbReference type="EMBL" id="CP009508">
    <property type="protein sequence ID" value="AKB35092.1"/>
    <property type="molecule type" value="Genomic_DNA"/>
</dbReference>
<dbReference type="SUPFAM" id="SSF53098">
    <property type="entry name" value="Ribonuclease H-like"/>
    <property type="match status" value="1"/>
</dbReference>
<dbReference type="GO" id="GO:0006313">
    <property type="term" value="P:DNA transposition"/>
    <property type="evidence" value="ECO:0007669"/>
    <property type="project" value="InterPro"/>
</dbReference>
<dbReference type="EMBL" id="CP009508">
    <property type="protein sequence ID" value="AKB37107.1"/>
    <property type="molecule type" value="Genomic_DNA"/>
</dbReference>
<dbReference type="Proteomes" id="UP000033123">
    <property type="component" value="Chromosome"/>
</dbReference>
<sequence>MNINPPRCSDIIYIDFLIAASNVFSCTEAARCYPNVANAPSHDAFTRCLQRQPPDTEALWEEVKNHVKPDKGFLIVDDSTLDKPYAEEIAFVRRMWSGKHHRTVKGISLVTLVWTDGTTVIPVDFRIYNIDEDDKTKNDHFLDMLDKAEERGFNPEFVLFDTWYASVKNLKAIRKKEWHFITRLKGNRLVNPDNKGNVPLETVEIPPKGLVVHLKAYGFVKVFRIVSKDGDTQHWVTDVQEMDESKREDLAKKSWKIEEYHRGIKQFCGVEKCQARKEESQRAHIMFSLRAFLRLELQRVKNGISWFESAMKIRRVAVTEYLNNPLYTLNESRY</sequence>
<evidence type="ECO:0000313" key="2">
    <source>
        <dbReference type="EMBL" id="AKB35092.1"/>
    </source>
</evidence>
<reference evidence="3 4" key="1">
    <citation type="submission" date="2014-07" db="EMBL/GenBank/DDBJ databases">
        <title>Methanogenic archaea and the global carbon cycle.</title>
        <authorList>
            <person name="Henriksen J.R."/>
            <person name="Luke J."/>
            <person name="Reinhart S."/>
            <person name="Benedict M.N."/>
            <person name="Youngblut N.D."/>
            <person name="Metcalf M.E."/>
            <person name="Whitaker R.J."/>
            <person name="Metcalf W.W."/>
        </authorList>
    </citation>
    <scope>NUCLEOTIDE SEQUENCE [LARGE SCALE GENOMIC DNA]</scope>
    <source>
        <strain evidence="3 4">C2J</strain>
    </source>
</reference>
<evidence type="ECO:0000313" key="4">
    <source>
        <dbReference type="Proteomes" id="UP000033123"/>
    </source>
</evidence>
<dbReference type="KEGG" id="msj:MSSAC_2517"/>
<dbReference type="GO" id="GO:0004803">
    <property type="term" value="F:transposase activity"/>
    <property type="evidence" value="ECO:0007669"/>
    <property type="project" value="InterPro"/>
</dbReference>
<dbReference type="InterPro" id="IPR002559">
    <property type="entry name" value="Transposase_11"/>
</dbReference>
<evidence type="ECO:0000259" key="1">
    <source>
        <dbReference type="Pfam" id="PF01609"/>
    </source>
</evidence>
<dbReference type="RefSeq" id="WP_052727162.1">
    <property type="nucleotide sequence ID" value="NZ_CP009508.1"/>
</dbReference>
<proteinExistence type="predicted"/>
<accession>A0A0E3PPF9</accession>
<gene>
    <name evidence="2" type="ORF">MSSAC_0502</name>
    <name evidence="3" type="ORF">MSSAC_2517</name>
</gene>
<protein>
    <recommendedName>
        <fullName evidence="1">Transposase IS4-like domain-containing protein</fullName>
    </recommendedName>
</protein>
<dbReference type="AlphaFoldDB" id="A0A0E3PPF9"/>
<evidence type="ECO:0000313" key="3">
    <source>
        <dbReference type="EMBL" id="AKB37107.1"/>
    </source>
</evidence>
<dbReference type="GO" id="GO:0003677">
    <property type="term" value="F:DNA binding"/>
    <property type="evidence" value="ECO:0007669"/>
    <property type="project" value="InterPro"/>
</dbReference>
<dbReference type="Pfam" id="PF01609">
    <property type="entry name" value="DDE_Tnp_1"/>
    <property type="match status" value="1"/>
</dbReference>
<feature type="domain" description="Transposase IS4-like" evidence="1">
    <location>
        <begin position="70"/>
        <end position="291"/>
    </location>
</feature>
<dbReference type="PATRIC" id="fig|1434118.4.peg.3267"/>
<name>A0A0E3PPF9_9EURY</name>
<organism evidence="3 4">
    <name type="scientific">Methanosarcina siciliae C2J</name>
    <dbReference type="NCBI Taxonomy" id="1434118"/>
    <lineage>
        <taxon>Archaea</taxon>
        <taxon>Methanobacteriati</taxon>
        <taxon>Methanobacteriota</taxon>
        <taxon>Stenosarchaea group</taxon>
        <taxon>Methanomicrobia</taxon>
        <taxon>Methanosarcinales</taxon>
        <taxon>Methanosarcinaceae</taxon>
        <taxon>Methanosarcina</taxon>
    </lineage>
</organism>
<dbReference type="KEGG" id="msj:MSSAC_0502"/>
<dbReference type="InterPro" id="IPR012337">
    <property type="entry name" value="RNaseH-like_sf"/>
</dbReference>
<dbReference type="HOGENOM" id="CLU_071602_0_0_2"/>
<dbReference type="STRING" id="1434118.MSSAC_0502"/>
<dbReference type="GeneID" id="24872169"/>